<evidence type="ECO:0000256" key="1">
    <source>
        <dbReference type="SAM" id="MobiDB-lite"/>
    </source>
</evidence>
<dbReference type="PANTHER" id="PTHR33067:SF31">
    <property type="entry name" value="RNA-DIRECTED DNA POLYMERASE"/>
    <property type="match status" value="1"/>
</dbReference>
<name>A0ABQ9LZT1_HEVBR</name>
<proteinExistence type="predicted"/>
<evidence type="ECO:0008006" key="4">
    <source>
        <dbReference type="Google" id="ProtNLM"/>
    </source>
</evidence>
<evidence type="ECO:0000313" key="3">
    <source>
        <dbReference type="Proteomes" id="UP001174677"/>
    </source>
</evidence>
<keyword evidence="3" id="KW-1185">Reference proteome</keyword>
<dbReference type="Proteomes" id="UP001174677">
    <property type="component" value="Chromosome 9"/>
</dbReference>
<accession>A0ABQ9LZT1</accession>
<dbReference type="SUPFAM" id="SSF50630">
    <property type="entry name" value="Acid proteases"/>
    <property type="match status" value="1"/>
</dbReference>
<comment type="caution">
    <text evidence="2">The sequence shown here is derived from an EMBL/GenBank/DDBJ whole genome shotgun (WGS) entry which is preliminary data.</text>
</comment>
<sequence length="235" mass="26244">MLENQIAQQASSSSNKAFGKLPSQPENSREHCKAITLRSGKILENGDKKIEEEVEEKKSREGDEQTEAEVRIETEKENSVEEKGTQMPSYAKFLKEILSNKKKLEEFETVALTEESSAILQNKLPPKLKDPGSFSIPCHIGDISIDKALCDLGASVSLMPLSIYEKMKIGEMKPTTISLQLADRSIKFPIRVVENVPLKVGKFFILVDFVVLEMEGDVHIPIILGRPFLATLSRD</sequence>
<dbReference type="EMBL" id="JARPOI010000009">
    <property type="protein sequence ID" value="KAJ9173506.1"/>
    <property type="molecule type" value="Genomic_DNA"/>
</dbReference>
<feature type="region of interest" description="Disordered" evidence="1">
    <location>
        <begin position="1"/>
        <end position="84"/>
    </location>
</feature>
<evidence type="ECO:0000313" key="2">
    <source>
        <dbReference type="EMBL" id="KAJ9173506.1"/>
    </source>
</evidence>
<dbReference type="InterPro" id="IPR021109">
    <property type="entry name" value="Peptidase_aspartic_dom_sf"/>
</dbReference>
<dbReference type="PANTHER" id="PTHR33067">
    <property type="entry name" value="RNA-DIRECTED DNA POLYMERASE-RELATED"/>
    <property type="match status" value="1"/>
</dbReference>
<protein>
    <recommendedName>
        <fullName evidence="4">Aspartic peptidase DDI1-type domain-containing protein</fullName>
    </recommendedName>
</protein>
<reference evidence="2" key="1">
    <citation type="journal article" date="2023" name="Plant Biotechnol. J.">
        <title>Chromosome-level wild Hevea brasiliensis genome provides new tools for genomic-assisted breeding and valuable loci to elevate rubber yield.</title>
        <authorList>
            <person name="Cheng H."/>
            <person name="Song X."/>
            <person name="Hu Y."/>
            <person name="Wu T."/>
            <person name="Yang Q."/>
            <person name="An Z."/>
            <person name="Feng S."/>
            <person name="Deng Z."/>
            <person name="Wu W."/>
            <person name="Zeng X."/>
            <person name="Tu M."/>
            <person name="Wang X."/>
            <person name="Huang H."/>
        </authorList>
    </citation>
    <scope>NUCLEOTIDE SEQUENCE</scope>
    <source>
        <strain evidence="2">MT/VB/25A 57/8</strain>
    </source>
</reference>
<gene>
    <name evidence="2" type="ORF">P3X46_016629</name>
</gene>
<dbReference type="CDD" id="cd00303">
    <property type="entry name" value="retropepsin_like"/>
    <property type="match status" value="1"/>
</dbReference>
<feature type="compositionally biased region" description="Basic and acidic residues" evidence="1">
    <location>
        <begin position="44"/>
        <end position="84"/>
    </location>
</feature>
<organism evidence="2 3">
    <name type="scientific">Hevea brasiliensis</name>
    <name type="common">Para rubber tree</name>
    <name type="synonym">Siphonia brasiliensis</name>
    <dbReference type="NCBI Taxonomy" id="3981"/>
    <lineage>
        <taxon>Eukaryota</taxon>
        <taxon>Viridiplantae</taxon>
        <taxon>Streptophyta</taxon>
        <taxon>Embryophyta</taxon>
        <taxon>Tracheophyta</taxon>
        <taxon>Spermatophyta</taxon>
        <taxon>Magnoliopsida</taxon>
        <taxon>eudicotyledons</taxon>
        <taxon>Gunneridae</taxon>
        <taxon>Pentapetalae</taxon>
        <taxon>rosids</taxon>
        <taxon>fabids</taxon>
        <taxon>Malpighiales</taxon>
        <taxon>Euphorbiaceae</taxon>
        <taxon>Crotonoideae</taxon>
        <taxon>Micrandreae</taxon>
        <taxon>Hevea</taxon>
    </lineage>
</organism>
<dbReference type="Gene3D" id="2.40.70.10">
    <property type="entry name" value="Acid Proteases"/>
    <property type="match status" value="1"/>
</dbReference>